<dbReference type="InterPro" id="IPR047951">
    <property type="entry name" value="Transpos_ISL3"/>
</dbReference>
<dbReference type="InterPro" id="IPR002560">
    <property type="entry name" value="Transposase_DDE"/>
</dbReference>
<name>A0A1I1GTN7_9LACT</name>
<gene>
    <name evidence="3" type="ORF">SAMN04488102_103231</name>
</gene>
<evidence type="ECO:0000313" key="4">
    <source>
        <dbReference type="Proteomes" id="UP000199612"/>
    </source>
</evidence>
<feature type="domain" description="Transposase IS204/IS1001/IS1096/IS1165 helix-turn-helix" evidence="2">
    <location>
        <begin position="102"/>
        <end position="149"/>
    </location>
</feature>
<accession>A0A1I1GTN7</accession>
<dbReference type="Pfam" id="PF13542">
    <property type="entry name" value="HTH_Tnp_ISL3"/>
    <property type="match status" value="1"/>
</dbReference>
<dbReference type="STRING" id="753702.SAMN04488102_103231"/>
<evidence type="ECO:0000313" key="3">
    <source>
        <dbReference type="EMBL" id="SFC15147.1"/>
    </source>
</evidence>
<dbReference type="PANTHER" id="PTHR33498:SF1">
    <property type="entry name" value="TRANSPOSASE FOR INSERTION SEQUENCE ELEMENT IS1557"/>
    <property type="match status" value="1"/>
</dbReference>
<keyword evidence="4" id="KW-1185">Reference proteome</keyword>
<reference evidence="4" key="1">
    <citation type="submission" date="2016-10" db="EMBL/GenBank/DDBJ databases">
        <authorList>
            <person name="Varghese N."/>
            <person name="Submissions S."/>
        </authorList>
    </citation>
    <scope>NUCLEOTIDE SEQUENCE [LARGE SCALE GENOMIC DNA]</scope>
    <source>
        <strain evidence="4">DSM 23664</strain>
    </source>
</reference>
<dbReference type="OrthoDB" id="2154174at2"/>
<evidence type="ECO:0000259" key="2">
    <source>
        <dbReference type="Pfam" id="PF13542"/>
    </source>
</evidence>
<dbReference type="InterPro" id="IPR032877">
    <property type="entry name" value="Transposase_HTH"/>
</dbReference>
<dbReference type="AlphaFoldDB" id="A0A1I1GTN7"/>
<dbReference type="EMBL" id="FOLT01000003">
    <property type="protein sequence ID" value="SFC15147.1"/>
    <property type="molecule type" value="Genomic_DNA"/>
</dbReference>
<dbReference type="Pfam" id="PF01610">
    <property type="entry name" value="DDE_Tnp_ISL3"/>
    <property type="match status" value="1"/>
</dbReference>
<sequence>MPTSNNMRNVLDIQDKHLTFSDDCVTKGDFKGKKCKFIDCTLSYVPKECAHCEAPNVGFSIYKNGTQTSRVTFPMAGILPTYLRIRKQRFMCKRCGKSFTAQTPVVERNCFVSNYIKAQILTQSGETRSVKDIAKHTNVSEASVQRVLTSEGECYRPHYHSLPENLSFDEFKYASGRMAFEYIDAETGDILDILPAKDSRYVTQHFLSRYSLKQRSEVKTITIDMNASYMSFIPTLFPNAHIIIDHFHIIQLINRSMNKTRVTIMNQLNNSNGEDQKKYRRLKRYWKKLLKKEKNITYTTYTFYRLFGQRTEAAILSEILTYDPTLKATYVLYQSIIAAVEANDFERLSAILNQPCSPDVSPQMKTSLRTLRKHLSAIRHTFIYPYNNGRIEGINNKIKVLNRVAYGYRNFANYKNRIILHFKLNQQIEQESVKKNEEHTSAA</sequence>
<dbReference type="PANTHER" id="PTHR33498">
    <property type="entry name" value="TRANSPOSASE FOR INSERTION SEQUENCE ELEMENT IS1557"/>
    <property type="match status" value="1"/>
</dbReference>
<feature type="domain" description="Transposase IS204/IS1001/IS1096/IS1165 DDE" evidence="1">
    <location>
        <begin position="166"/>
        <end position="418"/>
    </location>
</feature>
<proteinExistence type="predicted"/>
<dbReference type="RefSeq" id="WP_091529090.1">
    <property type="nucleotide sequence ID" value="NZ_FOLT01000003.1"/>
</dbReference>
<organism evidence="3 4">
    <name type="scientific">Alkalibacterium subtropicum</name>
    <dbReference type="NCBI Taxonomy" id="753702"/>
    <lineage>
        <taxon>Bacteria</taxon>
        <taxon>Bacillati</taxon>
        <taxon>Bacillota</taxon>
        <taxon>Bacilli</taxon>
        <taxon>Lactobacillales</taxon>
        <taxon>Carnobacteriaceae</taxon>
        <taxon>Alkalibacterium</taxon>
    </lineage>
</organism>
<evidence type="ECO:0000259" key="1">
    <source>
        <dbReference type="Pfam" id="PF01610"/>
    </source>
</evidence>
<protein>
    <submittedName>
        <fullName evidence="3">Transposase</fullName>
    </submittedName>
</protein>
<dbReference type="NCBIfam" id="NF033550">
    <property type="entry name" value="transpos_ISL3"/>
    <property type="match status" value="1"/>
</dbReference>
<dbReference type="PROSITE" id="PS00356">
    <property type="entry name" value="HTH_LACI_1"/>
    <property type="match status" value="1"/>
</dbReference>
<dbReference type="Proteomes" id="UP000199612">
    <property type="component" value="Unassembled WGS sequence"/>
</dbReference>